<organism evidence="1 2">
    <name type="scientific">Molorchus minor</name>
    <dbReference type="NCBI Taxonomy" id="1323400"/>
    <lineage>
        <taxon>Eukaryota</taxon>
        <taxon>Metazoa</taxon>
        <taxon>Ecdysozoa</taxon>
        <taxon>Arthropoda</taxon>
        <taxon>Hexapoda</taxon>
        <taxon>Insecta</taxon>
        <taxon>Pterygota</taxon>
        <taxon>Neoptera</taxon>
        <taxon>Endopterygota</taxon>
        <taxon>Coleoptera</taxon>
        <taxon>Polyphaga</taxon>
        <taxon>Cucujiformia</taxon>
        <taxon>Chrysomeloidea</taxon>
        <taxon>Cerambycidae</taxon>
        <taxon>Lamiinae</taxon>
        <taxon>Monochamini</taxon>
        <taxon>Molorchus</taxon>
    </lineage>
</organism>
<proteinExistence type="predicted"/>
<evidence type="ECO:0000313" key="1">
    <source>
        <dbReference type="EMBL" id="KAJ8965262.1"/>
    </source>
</evidence>
<dbReference type="Pfam" id="PF12259">
    <property type="entry name" value="Baculo_F"/>
    <property type="match status" value="1"/>
</dbReference>
<name>A0ABQ9IUU6_9CUCU</name>
<accession>A0ABQ9IUU6</accession>
<dbReference type="Proteomes" id="UP001162164">
    <property type="component" value="Unassembled WGS sequence"/>
</dbReference>
<protein>
    <recommendedName>
        <fullName evidence="3">Envelope fusion protein</fullName>
    </recommendedName>
</protein>
<gene>
    <name evidence="1" type="ORF">NQ317_010919</name>
</gene>
<reference evidence="1" key="1">
    <citation type="journal article" date="2023" name="Insect Mol. Biol.">
        <title>Genome sequencing provides insights into the evolution of gene families encoding plant cell wall-degrading enzymes in longhorned beetles.</title>
        <authorList>
            <person name="Shin N.R."/>
            <person name="Okamura Y."/>
            <person name="Kirsch R."/>
            <person name="Pauchet Y."/>
        </authorList>
    </citation>
    <scope>NUCLEOTIDE SEQUENCE</scope>
    <source>
        <strain evidence="1">MMC_N1</strain>
    </source>
</reference>
<feature type="non-terminal residue" evidence="1">
    <location>
        <position position="1"/>
    </location>
</feature>
<dbReference type="InterPro" id="IPR022048">
    <property type="entry name" value="Envelope_fusion-like"/>
</dbReference>
<comment type="caution">
    <text evidence="1">The sequence shown here is derived from an EMBL/GenBank/DDBJ whole genome shotgun (WGS) entry which is preliminary data.</text>
</comment>
<evidence type="ECO:0008006" key="3">
    <source>
        <dbReference type="Google" id="ProtNLM"/>
    </source>
</evidence>
<dbReference type="EMBL" id="JAPWTJ010002650">
    <property type="protein sequence ID" value="KAJ8965262.1"/>
    <property type="molecule type" value="Genomic_DNA"/>
</dbReference>
<keyword evidence="2" id="KW-1185">Reference proteome</keyword>
<evidence type="ECO:0000313" key="2">
    <source>
        <dbReference type="Proteomes" id="UP001162164"/>
    </source>
</evidence>
<sequence>VSSSIVLTFTQYPKFHSLIDNPGLVPLKLGNAQNVIDHWSFIQIYDVSTVIEEYHTLRSSFRKLSTVIKNYTSDPAYHKEYINSCHLIFALESKISSEINHLNPIPKRAKRGLINGLGSIVKSITGNLDQSDAERYDQAITALTDNQVKIKSVLKDQISLLQTSITATQNNIEILMSNQIIFKSRLTEIEKLIKNTETDNNKMRYYLLLQTLMFQTITSYQIIYDILEKLQVAITFSKLNTFHSSITEPADLLSEILLIRNKLPFEPIIENMLTFEKIMEIKSYNKEIPIVESENYNYYHLYSLPIPILGSFKTIIPHAKYLLLNERTYSFSDAKCQEVVPEEFLCQQVNTNIIDQDIPCVHSVGFALVSGPLQD</sequence>